<evidence type="ECO:0000313" key="3">
    <source>
        <dbReference type="EMBL" id="SMH35665.1"/>
    </source>
</evidence>
<dbReference type="Proteomes" id="UP000193969">
    <property type="component" value="Unassembled WGS sequence"/>
</dbReference>
<reference evidence="3" key="3">
    <citation type="submission" date="2017-04" db="EMBL/GenBank/DDBJ databases">
        <authorList>
            <person name="Afonso C.L."/>
            <person name="Miller P.J."/>
            <person name="Scott M.A."/>
            <person name="Spackman E."/>
            <person name="Goraichik I."/>
            <person name="Dimitrov K.M."/>
            <person name="Suarez D.L."/>
            <person name="Swayne D.E."/>
        </authorList>
    </citation>
    <scope>NUCLEOTIDE SEQUENCE [LARGE SCALE GENOMIC DNA]</scope>
    <source>
        <strain evidence="3">FDF-1</strain>
    </source>
</reference>
<protein>
    <submittedName>
        <fullName evidence="2">Uncharacterized protein</fullName>
    </submittedName>
</protein>
<feature type="compositionally biased region" description="Polar residues" evidence="1">
    <location>
        <begin position="165"/>
        <end position="178"/>
    </location>
</feature>
<dbReference type="AlphaFoldDB" id="A0A1L9C4Q2"/>
<organism evidence="2 4">
    <name type="scientific">Methanohalophilus portucalensis FDF-1</name>
    <dbReference type="NCBI Taxonomy" id="523843"/>
    <lineage>
        <taxon>Archaea</taxon>
        <taxon>Methanobacteriati</taxon>
        <taxon>Methanobacteriota</taxon>
        <taxon>Stenosarchaea group</taxon>
        <taxon>Methanomicrobia</taxon>
        <taxon>Methanosarcinales</taxon>
        <taxon>Methanosarcinaceae</taxon>
        <taxon>Methanohalophilus</taxon>
    </lineage>
</organism>
<sequence>MYILIEHSSYMKIFNIIFIGLFLICITGTVAAEYSNSAAEDHEALVIEIAQELETTMDNGGVWYEGADDRLGLLYAIDNRHAIEGEMQSLDYWSVDERVVIGEFPNQMVSSTAEIKAPGPDGKTIYITVDGYNLPAEEIRPVSEWVFNELVRLSVESGAIGEGAGTSSDVPSVDNSESAPVESSEQIEEEEIIDSSPSTGDEAPPAVESLEIDIEQIEDYMDILEEENVVDVKGTVSIEDISREDVLQYQQIMGTYLLDDNFMAEMQTYSAGVNALRNGFEYAGEIPAQEIDVSSEQDPVLNDELIKGTFEDDFTISSDGEVSLQREERYEGEEKVAAKVQEVLQKDELSKDDKDLIKNIKSGQQAASYFSEDFRNSNFAKLIDDVDKLNMVKEKVEEINQVADDTKKLSQLKGSAGTTTKALYGLAKAGQKLGGDIPVVGKLVEKGSEVVEKTVMVMPEIDDAVSNSDFRQGQITSGAIGTKTPNAFLDRYGERIKTDDGPVYNFKYKDDKGDEKTLSPDYWVKSSIKGQTYYIPTDFEGNPIGDVAIMDKASWKPWTWDNCQVVKYSNPSVVYNDGEVYDL</sequence>
<name>A0A1L9C4Q2_9EURY</name>
<evidence type="ECO:0000313" key="4">
    <source>
        <dbReference type="Proteomes" id="UP000185713"/>
    </source>
</evidence>
<evidence type="ECO:0000256" key="1">
    <source>
        <dbReference type="SAM" id="MobiDB-lite"/>
    </source>
</evidence>
<gene>
    <name evidence="2" type="ORF">MPF_0300</name>
    <name evidence="3" type="ORF">SAMN06264941_1032</name>
</gene>
<evidence type="ECO:0000313" key="5">
    <source>
        <dbReference type="Proteomes" id="UP000193969"/>
    </source>
</evidence>
<dbReference type="STRING" id="523843.SAMN06264941_1032"/>
<dbReference type="EMBL" id="FXBN01000001">
    <property type="protein sequence ID" value="SMH35665.1"/>
    <property type="molecule type" value="Genomic_DNA"/>
</dbReference>
<keyword evidence="5" id="KW-1185">Reference proteome</keyword>
<evidence type="ECO:0000313" key="2">
    <source>
        <dbReference type="EMBL" id="OJH49512.1"/>
    </source>
</evidence>
<proteinExistence type="predicted"/>
<feature type="region of interest" description="Disordered" evidence="1">
    <location>
        <begin position="161"/>
        <end position="206"/>
    </location>
</feature>
<dbReference type="EMBL" id="JWTK01000002">
    <property type="protein sequence ID" value="OJH49512.1"/>
    <property type="molecule type" value="Genomic_DNA"/>
</dbReference>
<reference evidence="2 4" key="1">
    <citation type="submission" date="2014-12" db="EMBL/GenBank/DDBJ databases">
        <title>The genome sequence of Methanohalophilus portucalensis strain FDF1.</title>
        <authorList>
            <person name="Lai M.-C."/>
            <person name="Lai S.-J."/>
        </authorList>
    </citation>
    <scope>NUCLEOTIDE SEQUENCE [LARGE SCALE GENOMIC DNA]</scope>
    <source>
        <strain evidence="2 4">FDF-1</strain>
    </source>
</reference>
<dbReference type="Proteomes" id="UP000185713">
    <property type="component" value="Unassembled WGS sequence"/>
</dbReference>
<accession>A0A1L9C4Q2</accession>
<reference evidence="5" key="2">
    <citation type="submission" date="2017-04" db="EMBL/GenBank/DDBJ databases">
        <authorList>
            <person name="Varghese N."/>
            <person name="Submissions S."/>
        </authorList>
    </citation>
    <scope>NUCLEOTIDE SEQUENCE [LARGE SCALE GENOMIC DNA]</scope>
    <source>
        <strain evidence="5">FDF-1</strain>
    </source>
</reference>